<proteinExistence type="predicted"/>
<comment type="caution">
    <text evidence="1">The sequence shown here is derived from an EMBL/GenBank/DDBJ whole genome shotgun (WGS) entry which is preliminary data.</text>
</comment>
<accession>A0A1H2WL49</accession>
<dbReference type="EMBL" id="FNND01000004">
    <property type="protein sequence ID" value="SDW80994.1"/>
    <property type="molecule type" value="Genomic_DNA"/>
</dbReference>
<protein>
    <submittedName>
        <fullName evidence="1">Uncharacterized protein</fullName>
    </submittedName>
</protein>
<evidence type="ECO:0000313" key="2">
    <source>
        <dbReference type="Proteomes" id="UP000182771"/>
    </source>
</evidence>
<sequence length="83" mass="9031">MAIRLVNGCVNCENLTAENVCKLHQTKVESKHTCDSFNMRPSLQGEVDCLSCAKYNTPACANLSHAAKGMLCNEWAPETDAEA</sequence>
<name>A0A1H2WL49_9FLAO</name>
<dbReference type="OrthoDB" id="1367358at2"/>
<dbReference type="RefSeq" id="WP_016420750.1">
    <property type="nucleotide sequence ID" value="NZ_CP171122.1"/>
</dbReference>
<gene>
    <name evidence="1" type="ORF">SAMN05444420_104119</name>
</gene>
<organism evidence="1 2">
    <name type="scientific">Capnocytophaga granulosa</name>
    <dbReference type="NCBI Taxonomy" id="45242"/>
    <lineage>
        <taxon>Bacteria</taxon>
        <taxon>Pseudomonadati</taxon>
        <taxon>Bacteroidota</taxon>
        <taxon>Flavobacteriia</taxon>
        <taxon>Flavobacteriales</taxon>
        <taxon>Flavobacteriaceae</taxon>
        <taxon>Capnocytophaga</taxon>
    </lineage>
</organism>
<reference evidence="1 2" key="1">
    <citation type="submission" date="2016-10" db="EMBL/GenBank/DDBJ databases">
        <authorList>
            <person name="Varghese N."/>
            <person name="Submissions S."/>
        </authorList>
    </citation>
    <scope>NUCLEOTIDE SEQUENCE [LARGE SCALE GENOMIC DNA]</scope>
    <source>
        <strain evidence="1 2">DSM 11449</strain>
    </source>
</reference>
<dbReference type="GeneID" id="85017359"/>
<evidence type="ECO:0000313" key="1">
    <source>
        <dbReference type="EMBL" id="SDW80994.1"/>
    </source>
</evidence>
<dbReference type="Proteomes" id="UP000182771">
    <property type="component" value="Unassembled WGS sequence"/>
</dbReference>
<keyword evidence="2" id="KW-1185">Reference proteome</keyword>
<dbReference type="AlphaFoldDB" id="A0A1H2WL49"/>